<gene>
    <name evidence="1" type="ORF">F5876DRAFT_75689</name>
</gene>
<accession>A0ACC1U414</accession>
<keyword evidence="2" id="KW-1185">Reference proteome</keyword>
<dbReference type="Proteomes" id="UP001163835">
    <property type="component" value="Unassembled WGS sequence"/>
</dbReference>
<reference evidence="1" key="1">
    <citation type="submission" date="2022-09" db="EMBL/GenBank/DDBJ databases">
        <title>A Global Phylogenomic Analysis of the Shiitake Genus Lentinula.</title>
        <authorList>
            <consortium name="DOE Joint Genome Institute"/>
            <person name="Sierra-Patev S."/>
            <person name="Min B."/>
            <person name="Naranjo-Ortiz M."/>
            <person name="Looney B."/>
            <person name="Konkel Z."/>
            <person name="Slot J.C."/>
            <person name="Sakamoto Y."/>
            <person name="Steenwyk J.L."/>
            <person name="Rokas A."/>
            <person name="Carro J."/>
            <person name="Camarero S."/>
            <person name="Ferreira P."/>
            <person name="Molpeceres G."/>
            <person name="Ruiz-Duenas F.J."/>
            <person name="Serrano A."/>
            <person name="Henrissat B."/>
            <person name="Drula E."/>
            <person name="Hughes K.W."/>
            <person name="Mata J.L."/>
            <person name="Ishikawa N.K."/>
            <person name="Vargas-Isla R."/>
            <person name="Ushijima S."/>
            <person name="Smith C.A."/>
            <person name="Ahrendt S."/>
            <person name="Andreopoulos W."/>
            <person name="He G."/>
            <person name="Labutti K."/>
            <person name="Lipzen A."/>
            <person name="Ng V."/>
            <person name="Riley R."/>
            <person name="Sandor L."/>
            <person name="Barry K."/>
            <person name="Martinez A.T."/>
            <person name="Xiao Y."/>
            <person name="Gibbons J.G."/>
            <person name="Terashima K."/>
            <person name="Grigoriev I.V."/>
            <person name="Hibbett D.S."/>
        </authorList>
    </citation>
    <scope>NUCLEOTIDE SEQUENCE</scope>
    <source>
        <strain evidence="1">TMI1499</strain>
    </source>
</reference>
<evidence type="ECO:0000313" key="1">
    <source>
        <dbReference type="EMBL" id="KAJ3811552.1"/>
    </source>
</evidence>
<sequence>MNHPGLDNADLEPECTAMNDSYNTIIISIRELESVLGSANLGSVLSQDGAEIGDDGDGRKERLARVDIWRRKILQIHSQAIAPTLIAITGATGAGKSTLLNALLEQMIVPTSGIRACTSVPTKISYHREPSITAEVVFLTQEEWANDVQMGLGDFTDDHEEDDECQEAAQQRHQSRNYPYSKKKHSSGMEKYSLAWDKIHAVYPNMTPAEFVKFKTAEEILLNPLFAGA</sequence>
<proteinExistence type="predicted"/>
<name>A0ACC1U414_9AGAR</name>
<dbReference type="EMBL" id="MU795054">
    <property type="protein sequence ID" value="KAJ3811552.1"/>
    <property type="molecule type" value="Genomic_DNA"/>
</dbReference>
<evidence type="ECO:0000313" key="2">
    <source>
        <dbReference type="Proteomes" id="UP001163835"/>
    </source>
</evidence>
<comment type="caution">
    <text evidence="1">The sequence shown here is derived from an EMBL/GenBank/DDBJ whole genome shotgun (WGS) entry which is preliminary data.</text>
</comment>
<organism evidence="1 2">
    <name type="scientific">Lentinula aff. lateritia</name>
    <dbReference type="NCBI Taxonomy" id="2804960"/>
    <lineage>
        <taxon>Eukaryota</taxon>
        <taxon>Fungi</taxon>
        <taxon>Dikarya</taxon>
        <taxon>Basidiomycota</taxon>
        <taxon>Agaricomycotina</taxon>
        <taxon>Agaricomycetes</taxon>
        <taxon>Agaricomycetidae</taxon>
        <taxon>Agaricales</taxon>
        <taxon>Marasmiineae</taxon>
        <taxon>Omphalotaceae</taxon>
        <taxon>Lentinula</taxon>
    </lineage>
</organism>
<protein>
    <submittedName>
        <fullName evidence="1">Uncharacterized protein</fullName>
    </submittedName>
</protein>